<reference evidence="1" key="1">
    <citation type="submission" date="2023-05" db="EMBL/GenBank/DDBJ databases">
        <authorList>
            <person name="Stuckert A."/>
        </authorList>
    </citation>
    <scope>NUCLEOTIDE SEQUENCE</scope>
</reference>
<evidence type="ECO:0000313" key="1">
    <source>
        <dbReference type="EMBL" id="CAI9563729.1"/>
    </source>
</evidence>
<keyword evidence="2" id="KW-1185">Reference proteome</keyword>
<dbReference type="Proteomes" id="UP001162483">
    <property type="component" value="Unassembled WGS sequence"/>
</dbReference>
<name>A0ABN9CU40_9NEOB</name>
<proteinExistence type="predicted"/>
<accession>A0ABN9CU40</accession>
<organism evidence="1 2">
    <name type="scientific">Staurois parvus</name>
    <dbReference type="NCBI Taxonomy" id="386267"/>
    <lineage>
        <taxon>Eukaryota</taxon>
        <taxon>Metazoa</taxon>
        <taxon>Chordata</taxon>
        <taxon>Craniata</taxon>
        <taxon>Vertebrata</taxon>
        <taxon>Euteleostomi</taxon>
        <taxon>Amphibia</taxon>
        <taxon>Batrachia</taxon>
        <taxon>Anura</taxon>
        <taxon>Neobatrachia</taxon>
        <taxon>Ranoidea</taxon>
        <taxon>Ranidae</taxon>
        <taxon>Staurois</taxon>
    </lineage>
</organism>
<dbReference type="EMBL" id="CATNWA010012599">
    <property type="protein sequence ID" value="CAI9563729.1"/>
    <property type="molecule type" value="Genomic_DNA"/>
</dbReference>
<sequence>MTERGQQMLKRTVHRSHQLSVESIAKDLQTSCGLQISTTVRREMN</sequence>
<evidence type="ECO:0000313" key="2">
    <source>
        <dbReference type="Proteomes" id="UP001162483"/>
    </source>
</evidence>
<comment type="caution">
    <text evidence="1">The sequence shown here is derived from an EMBL/GenBank/DDBJ whole genome shotgun (WGS) entry which is preliminary data.</text>
</comment>
<protein>
    <submittedName>
        <fullName evidence="1">Uncharacterized protein</fullName>
    </submittedName>
</protein>
<gene>
    <name evidence="1" type="ORF">SPARVUS_LOCUS5793252</name>
</gene>
<feature type="non-terminal residue" evidence="1">
    <location>
        <position position="45"/>
    </location>
</feature>